<organism evidence="9 10">
    <name type="scientific">Candidatus Carsonella ruddii HC isolate Thao2000</name>
    <dbReference type="NCBI Taxonomy" id="1202538"/>
    <lineage>
        <taxon>Bacteria</taxon>
        <taxon>Pseudomonadati</taxon>
        <taxon>Pseudomonadota</taxon>
        <taxon>Gammaproteobacteria</taxon>
        <taxon>Oceanospirillales</taxon>
        <taxon>Halomonadaceae</taxon>
        <taxon>Zymobacter group</taxon>
        <taxon>Candidatus Carsonella</taxon>
    </lineage>
</organism>
<keyword evidence="5 6" id="KW-0030">Aminoacyl-tRNA synthetase</keyword>
<dbReference type="PRINTS" id="PR00987">
    <property type="entry name" value="TRNASYNTHGLU"/>
</dbReference>
<feature type="transmembrane region" description="Helical" evidence="7">
    <location>
        <begin position="320"/>
        <end position="338"/>
    </location>
</feature>
<feature type="domain" description="Glutamyl/glutaminyl-tRNA synthetase class Ib catalytic" evidence="8">
    <location>
        <begin position="16"/>
        <end position="95"/>
    </location>
</feature>
<evidence type="ECO:0000256" key="5">
    <source>
        <dbReference type="ARBA" id="ARBA00023146"/>
    </source>
</evidence>
<dbReference type="PATRIC" id="fig|1202538.3.peg.82"/>
<dbReference type="Proteomes" id="UP000003934">
    <property type="component" value="Chromosome"/>
</dbReference>
<protein>
    <submittedName>
        <fullName evidence="9">Glutaminyl-tRNA synthetase</fullName>
    </submittedName>
</protein>
<dbReference type="PANTHER" id="PTHR43097">
    <property type="entry name" value="GLUTAMINE-TRNA LIGASE"/>
    <property type="match status" value="1"/>
</dbReference>
<dbReference type="AlphaFoldDB" id="J3TE88"/>
<evidence type="ECO:0000256" key="1">
    <source>
        <dbReference type="ARBA" id="ARBA00022598"/>
    </source>
</evidence>
<keyword evidence="7" id="KW-1133">Transmembrane helix</keyword>
<evidence type="ECO:0000313" key="10">
    <source>
        <dbReference type="Proteomes" id="UP000003934"/>
    </source>
</evidence>
<dbReference type="GO" id="GO:0006425">
    <property type="term" value="P:glutaminyl-tRNA aminoacylation"/>
    <property type="evidence" value="ECO:0007669"/>
    <property type="project" value="TreeGrafter"/>
</dbReference>
<keyword evidence="7" id="KW-0472">Membrane</keyword>
<evidence type="ECO:0000259" key="8">
    <source>
        <dbReference type="Pfam" id="PF00749"/>
    </source>
</evidence>
<dbReference type="InterPro" id="IPR014729">
    <property type="entry name" value="Rossmann-like_a/b/a_fold"/>
</dbReference>
<keyword evidence="10" id="KW-1185">Reference proteome</keyword>
<dbReference type="GO" id="GO:0004819">
    <property type="term" value="F:glutamine-tRNA ligase activity"/>
    <property type="evidence" value="ECO:0007669"/>
    <property type="project" value="TreeGrafter"/>
</dbReference>
<dbReference type="InterPro" id="IPR001412">
    <property type="entry name" value="aa-tRNA-synth_I_CS"/>
</dbReference>
<dbReference type="InterPro" id="IPR000924">
    <property type="entry name" value="Glu/Gln-tRNA-synth"/>
</dbReference>
<dbReference type="STRING" id="1202538.A353_095"/>
<keyword evidence="1 6" id="KW-0436">Ligase</keyword>
<evidence type="ECO:0000256" key="7">
    <source>
        <dbReference type="SAM" id="Phobius"/>
    </source>
</evidence>
<evidence type="ECO:0000256" key="2">
    <source>
        <dbReference type="ARBA" id="ARBA00022741"/>
    </source>
</evidence>
<dbReference type="Gene3D" id="3.40.50.620">
    <property type="entry name" value="HUPs"/>
    <property type="match status" value="2"/>
</dbReference>
<dbReference type="GO" id="GO:0005524">
    <property type="term" value="F:ATP binding"/>
    <property type="evidence" value="ECO:0007669"/>
    <property type="project" value="UniProtKB-KW"/>
</dbReference>
<dbReference type="PANTHER" id="PTHR43097:SF5">
    <property type="entry name" value="GLUTAMATE--TRNA LIGASE"/>
    <property type="match status" value="1"/>
</dbReference>
<dbReference type="GO" id="GO:0005829">
    <property type="term" value="C:cytosol"/>
    <property type="evidence" value="ECO:0007669"/>
    <property type="project" value="TreeGrafter"/>
</dbReference>
<evidence type="ECO:0000313" key="9">
    <source>
        <dbReference type="EMBL" id="AFP83937.1"/>
    </source>
</evidence>
<dbReference type="SUPFAM" id="SSF52374">
    <property type="entry name" value="Nucleotidylyl transferase"/>
    <property type="match status" value="1"/>
</dbReference>
<dbReference type="OrthoDB" id="9801560at2"/>
<reference evidence="9 10" key="1">
    <citation type="journal article" date="2012" name="Mol. Biol. Evol.">
        <title>Genome reduction and co-evolution between the primary and secondary bacterial symbionts of psyllids.</title>
        <authorList>
            <person name="Sloan D.B."/>
            <person name="Moran N.A."/>
        </authorList>
    </citation>
    <scope>NUCLEOTIDE SEQUENCE [LARGE SCALE GENOMIC DNA]</scope>
    <source>
        <strain evidence="9 10">HC</strain>
    </source>
</reference>
<accession>J3TE88</accession>
<dbReference type="PROSITE" id="PS00178">
    <property type="entry name" value="AA_TRNA_LIGASE_I"/>
    <property type="match status" value="1"/>
</dbReference>
<dbReference type="RefSeq" id="WP_014887237.1">
    <property type="nucleotide sequence ID" value="NC_018416.1"/>
</dbReference>
<comment type="similarity">
    <text evidence="6">Belongs to the class-I aminoacyl-tRNA synthetase family.</text>
</comment>
<gene>
    <name evidence="9" type="primary">glnS</name>
    <name evidence="9" type="ORF">A353_095</name>
</gene>
<keyword evidence="2 6" id="KW-0547">Nucleotide-binding</keyword>
<feature type="domain" description="Glutamyl/glutaminyl-tRNA synthetase class Ib catalytic" evidence="8">
    <location>
        <begin position="157"/>
        <end position="232"/>
    </location>
</feature>
<dbReference type="EMBL" id="CP003543">
    <property type="protein sequence ID" value="AFP83937.1"/>
    <property type="molecule type" value="Genomic_DNA"/>
</dbReference>
<dbReference type="InterPro" id="IPR050132">
    <property type="entry name" value="Gln/Glu-tRNA_Ligase"/>
</dbReference>
<dbReference type="HOGENOM" id="CLU_711125_0_0_6"/>
<keyword evidence="7" id="KW-0812">Transmembrane</keyword>
<dbReference type="InterPro" id="IPR020058">
    <property type="entry name" value="Glu/Gln-tRNA-synth_Ib_cat-dom"/>
</dbReference>
<keyword evidence="4 6" id="KW-0648">Protein biosynthesis</keyword>
<keyword evidence="3 6" id="KW-0067">ATP-binding</keyword>
<feature type="transmembrane region" description="Helical" evidence="7">
    <location>
        <begin position="111"/>
        <end position="134"/>
    </location>
</feature>
<dbReference type="GeneID" id="67454631"/>
<proteinExistence type="inferred from homology"/>
<evidence type="ECO:0000256" key="4">
    <source>
        <dbReference type="ARBA" id="ARBA00022917"/>
    </source>
</evidence>
<evidence type="ECO:0000256" key="3">
    <source>
        <dbReference type="ARBA" id="ARBA00022840"/>
    </source>
</evidence>
<dbReference type="KEGG" id="crh:A353_095"/>
<dbReference type="Pfam" id="PF00749">
    <property type="entry name" value="tRNA-synt_1c"/>
    <property type="match status" value="2"/>
</dbReference>
<name>J3TE88_CARRU</name>
<sequence>MINKIIKLSKKKSIFRFPPDPNGYLHIGHSFSIIINYYLSFLKNGNFIIRFDNSNLSNKKINFYYFILYDLIWLGIKWHKIKYFLNEIKKYFFILIYLFKKKKIFFKKKCFIFRILFNYLNYLNIFYIISINFFKKKKIGFFKKKKIVYRKKTKKKNICFFPTYDFSQCYNDYINNIKTSICTKEFKLNSKIYNLLLKNIKFKPIQIEFEKKKIKNKIISKKKLKKIFFLNIFYFRKIKINQKNIKFLCNFIGCTEKTSFIKNKIIINSILLEKNIFFSKCYLFIYKYLLNIKKYILLSILNNNNNLNLNLNIIKIKKNIKINLMYINFFLNNFFFFFSKKKKFFKYNSINEIIILIKITLKKKKINLKKKKHCLYENNLFYNKIKLINK</sequence>
<evidence type="ECO:0000256" key="6">
    <source>
        <dbReference type="RuleBase" id="RU363037"/>
    </source>
</evidence>